<dbReference type="EMBL" id="QLLN01000004">
    <property type="protein sequence ID" value="RAJ11732.1"/>
    <property type="molecule type" value="Genomic_DNA"/>
</dbReference>
<evidence type="ECO:0000313" key="3">
    <source>
        <dbReference type="Proteomes" id="UP000249696"/>
    </source>
</evidence>
<protein>
    <submittedName>
        <fullName evidence="2">Uncharacterized protein (DUF2141 family)</fullName>
    </submittedName>
</protein>
<dbReference type="Pfam" id="PF09912">
    <property type="entry name" value="DUF2141"/>
    <property type="match status" value="1"/>
</dbReference>
<dbReference type="AlphaFoldDB" id="A0A327R6Y7"/>
<feature type="signal peptide" evidence="1">
    <location>
        <begin position="1"/>
        <end position="23"/>
    </location>
</feature>
<evidence type="ECO:0000313" key="2">
    <source>
        <dbReference type="EMBL" id="RAJ11732.1"/>
    </source>
</evidence>
<dbReference type="RefSeq" id="WP_111624092.1">
    <property type="nucleotide sequence ID" value="NZ_QLLN01000004.1"/>
</dbReference>
<proteinExistence type="predicted"/>
<evidence type="ECO:0000256" key="1">
    <source>
        <dbReference type="SAM" id="SignalP"/>
    </source>
</evidence>
<dbReference type="OrthoDB" id="9788332at2"/>
<reference evidence="2 3" key="1">
    <citation type="submission" date="2018-06" db="EMBL/GenBank/DDBJ databases">
        <title>Genomic Encyclopedia of Archaeal and Bacterial Type Strains, Phase II (KMG-II): from individual species to whole genera.</title>
        <authorList>
            <person name="Goeker M."/>
        </authorList>
    </citation>
    <scope>NUCLEOTIDE SEQUENCE [LARGE SCALE GENOMIC DNA]</scope>
    <source>
        <strain evidence="2 3">DSM 23522</strain>
    </source>
</reference>
<comment type="caution">
    <text evidence="2">The sequence shown here is derived from an EMBL/GenBank/DDBJ whole genome shotgun (WGS) entry which is preliminary data.</text>
</comment>
<dbReference type="InterPro" id="IPR018673">
    <property type="entry name" value="DUF2141"/>
</dbReference>
<accession>A0A327R6Y7</accession>
<dbReference type="Proteomes" id="UP000249696">
    <property type="component" value="Unassembled WGS sequence"/>
</dbReference>
<organism evidence="2 3">
    <name type="scientific">Arenibacter echinorum</name>
    <dbReference type="NCBI Taxonomy" id="440515"/>
    <lineage>
        <taxon>Bacteria</taxon>
        <taxon>Pseudomonadati</taxon>
        <taxon>Bacteroidota</taxon>
        <taxon>Flavobacteriia</taxon>
        <taxon>Flavobacteriales</taxon>
        <taxon>Flavobacteriaceae</taxon>
        <taxon>Arenibacter</taxon>
    </lineage>
</organism>
<gene>
    <name evidence="2" type="ORF">LV92_02665</name>
</gene>
<keyword evidence="1" id="KW-0732">Signal</keyword>
<feature type="chain" id="PRO_5016451954" evidence="1">
    <location>
        <begin position="24"/>
        <end position="137"/>
    </location>
</feature>
<keyword evidence="3" id="KW-1185">Reference proteome</keyword>
<name>A0A327R6Y7_9FLAO</name>
<sequence length="137" mass="15605">MKKYSWLLLFVFPFLGMSQYSVSVEVQGVKSSIGNINIAIYNRSQGFLKFEEVFKVDRIAAKEATTNFKIMDLPNGEYAVAIFHDENGNDKLDTNWLGIPKESVAFSNAKIKTFGPPSYKECAFNLNRDLDLKMQFN</sequence>